<evidence type="ECO:0000313" key="2">
    <source>
        <dbReference type="Proteomes" id="UP000519897"/>
    </source>
</evidence>
<accession>A0A7W6LHH3</accession>
<keyword evidence="2" id="KW-1185">Reference proteome</keyword>
<evidence type="ECO:0000313" key="1">
    <source>
        <dbReference type="EMBL" id="MBB4144470.1"/>
    </source>
</evidence>
<comment type="caution">
    <text evidence="1">The sequence shown here is derived from an EMBL/GenBank/DDBJ whole genome shotgun (WGS) entry which is preliminary data.</text>
</comment>
<gene>
    <name evidence="1" type="ORF">GGQ72_003027</name>
</gene>
<dbReference type="EMBL" id="JACIEC010000003">
    <property type="protein sequence ID" value="MBB4144470.1"/>
    <property type="molecule type" value="Genomic_DNA"/>
</dbReference>
<organism evidence="1 2">
    <name type="scientific">Rhizobium rhizoryzae</name>
    <dbReference type="NCBI Taxonomy" id="451876"/>
    <lineage>
        <taxon>Bacteria</taxon>
        <taxon>Pseudomonadati</taxon>
        <taxon>Pseudomonadota</taxon>
        <taxon>Alphaproteobacteria</taxon>
        <taxon>Hyphomicrobiales</taxon>
        <taxon>Rhizobiaceae</taxon>
        <taxon>Rhizobium/Agrobacterium group</taxon>
        <taxon>Rhizobium</taxon>
    </lineage>
</organism>
<protein>
    <submittedName>
        <fullName evidence="1">Uncharacterized protein</fullName>
    </submittedName>
</protein>
<sequence length="29" mass="3196">MSGQSVIRRLKLYVSMAVILSGTRQKGLC</sequence>
<name>A0A7W6LHH3_9HYPH</name>
<dbReference type="AlphaFoldDB" id="A0A7W6LHH3"/>
<dbReference type="Proteomes" id="UP000519897">
    <property type="component" value="Unassembled WGS sequence"/>
</dbReference>
<reference evidence="1 2" key="1">
    <citation type="submission" date="2020-08" db="EMBL/GenBank/DDBJ databases">
        <title>Genomic Encyclopedia of Type Strains, Phase IV (KMG-IV): sequencing the most valuable type-strain genomes for metagenomic binning, comparative biology and taxonomic classification.</title>
        <authorList>
            <person name="Goeker M."/>
        </authorList>
    </citation>
    <scope>NUCLEOTIDE SEQUENCE [LARGE SCALE GENOMIC DNA]</scope>
    <source>
        <strain evidence="1 2">DSM 29514</strain>
    </source>
</reference>
<proteinExistence type="predicted"/>